<name>A0A1J1IV44_9DIPT</name>
<keyword evidence="1" id="KW-0175">Coiled coil</keyword>
<dbReference type="AlphaFoldDB" id="A0A1J1IV44"/>
<keyword evidence="3" id="KW-1185">Reference proteome</keyword>
<reference evidence="2 3" key="1">
    <citation type="submission" date="2015-04" db="EMBL/GenBank/DDBJ databases">
        <authorList>
            <person name="Syromyatnikov M.Y."/>
            <person name="Popov V.N."/>
        </authorList>
    </citation>
    <scope>NUCLEOTIDE SEQUENCE [LARGE SCALE GENOMIC DNA]</scope>
</reference>
<sequence length="264" mass="31008">MSFEFFRDSETRAEYNFNHESKLTNSSAINSNLSKLTSPNSPPLQPKNKMRFSNSTIEVRSIPSKSQINVANLSGIKHGMCKEKPTSENEGNAYDDWMKSLSLRDQFKKEMALQQQENDIARREAELERKFASSDVVSQWLNTKKNEIGMKNYNLMKLRAEAEAKIEKEVKPKEYKKNLSFDDWLKMKKQQEDQTKSKEKDSKTQKNVFEKCFMSSYDKWISKPLKSRSECTMQKSFYAAANKIKYQDYDDWDAIPYQNIENWD</sequence>
<feature type="coiled-coil region" evidence="1">
    <location>
        <begin position="104"/>
        <end position="133"/>
    </location>
</feature>
<evidence type="ECO:0000313" key="2">
    <source>
        <dbReference type="EMBL" id="CRL04047.1"/>
    </source>
</evidence>
<dbReference type="Proteomes" id="UP000183832">
    <property type="component" value="Unassembled WGS sequence"/>
</dbReference>
<gene>
    <name evidence="2" type="ORF">CLUMA_CG017160</name>
</gene>
<dbReference type="EMBL" id="CVRI01000061">
    <property type="protein sequence ID" value="CRL04047.1"/>
    <property type="molecule type" value="Genomic_DNA"/>
</dbReference>
<proteinExistence type="predicted"/>
<evidence type="ECO:0000313" key="3">
    <source>
        <dbReference type="Proteomes" id="UP000183832"/>
    </source>
</evidence>
<evidence type="ECO:0000256" key="1">
    <source>
        <dbReference type="SAM" id="Coils"/>
    </source>
</evidence>
<accession>A0A1J1IV44</accession>
<protein>
    <submittedName>
        <fullName evidence="2">CLUMA_CG017160, isoform A</fullName>
    </submittedName>
</protein>
<organism evidence="2 3">
    <name type="scientific">Clunio marinus</name>
    <dbReference type="NCBI Taxonomy" id="568069"/>
    <lineage>
        <taxon>Eukaryota</taxon>
        <taxon>Metazoa</taxon>
        <taxon>Ecdysozoa</taxon>
        <taxon>Arthropoda</taxon>
        <taxon>Hexapoda</taxon>
        <taxon>Insecta</taxon>
        <taxon>Pterygota</taxon>
        <taxon>Neoptera</taxon>
        <taxon>Endopterygota</taxon>
        <taxon>Diptera</taxon>
        <taxon>Nematocera</taxon>
        <taxon>Chironomoidea</taxon>
        <taxon>Chironomidae</taxon>
        <taxon>Clunio</taxon>
    </lineage>
</organism>